<evidence type="ECO:0000313" key="3">
    <source>
        <dbReference type="Proteomes" id="UP000617355"/>
    </source>
</evidence>
<reference evidence="3" key="1">
    <citation type="journal article" date="2019" name="Int. J. Syst. Evol. Microbiol.">
        <title>The Global Catalogue of Microorganisms (GCM) 10K type strain sequencing project: providing services to taxonomists for standard genome sequencing and annotation.</title>
        <authorList>
            <consortium name="The Broad Institute Genomics Platform"/>
            <consortium name="The Broad Institute Genome Sequencing Center for Infectious Disease"/>
            <person name="Wu L."/>
            <person name="Ma J."/>
        </authorList>
    </citation>
    <scope>NUCLEOTIDE SEQUENCE [LARGE SCALE GENOMIC DNA]</scope>
    <source>
        <strain evidence="3">CGMCC 1.12922</strain>
    </source>
</reference>
<feature type="signal peptide" evidence="1">
    <location>
        <begin position="1"/>
        <end position="22"/>
    </location>
</feature>
<dbReference type="EMBL" id="BMGI01000001">
    <property type="protein sequence ID" value="GGD26495.1"/>
    <property type="molecule type" value="Genomic_DNA"/>
</dbReference>
<evidence type="ECO:0000256" key="1">
    <source>
        <dbReference type="SAM" id="SignalP"/>
    </source>
</evidence>
<feature type="chain" id="PRO_5046967485" evidence="1">
    <location>
        <begin position="23"/>
        <end position="219"/>
    </location>
</feature>
<comment type="caution">
    <text evidence="2">The sequence shown here is derived from an EMBL/GenBank/DDBJ whole genome shotgun (WGS) entry which is preliminary data.</text>
</comment>
<protein>
    <submittedName>
        <fullName evidence="2">ABC transporter substrate-binding protein</fullName>
    </submittedName>
</protein>
<keyword evidence="3" id="KW-1185">Reference proteome</keyword>
<name>A0ABQ1QGA9_9RHOB</name>
<dbReference type="Proteomes" id="UP000617355">
    <property type="component" value="Unassembled WGS sequence"/>
</dbReference>
<gene>
    <name evidence="2" type="ORF">GCM10011358_08600</name>
</gene>
<keyword evidence="1" id="KW-0732">Signal</keyword>
<dbReference type="InterPro" id="IPR018247">
    <property type="entry name" value="EF_Hand_1_Ca_BS"/>
</dbReference>
<accession>A0ABQ1QGA9</accession>
<proteinExistence type="predicted"/>
<dbReference type="RefSeq" id="WP_188526359.1">
    <property type="nucleotide sequence ID" value="NZ_BMGI01000001.1"/>
</dbReference>
<organism evidence="2 3">
    <name type="scientific">Sinisalibacter lacisalsi</name>
    <dbReference type="NCBI Taxonomy" id="1526570"/>
    <lineage>
        <taxon>Bacteria</taxon>
        <taxon>Pseudomonadati</taxon>
        <taxon>Pseudomonadota</taxon>
        <taxon>Alphaproteobacteria</taxon>
        <taxon>Rhodobacterales</taxon>
        <taxon>Roseobacteraceae</taxon>
        <taxon>Sinisalibacter</taxon>
    </lineage>
</organism>
<sequence length="219" mass="23542">MTHALIPALALALAALPAPLAAHPHIFVDASHELIFDAEGRLVALRNTWVYDPLFTLLMVEDGGYDTDSDGDISAAELEAMRLWDANWPEDYGGDVELELDGAPLTLGPPTEWAADWRDGEAVSVHTRALAEPVAIEASRLTLRAFDPVFYVAYSIAALPDFSGRTDCRARLVSPDTSTISSELAETIANLPPDADPEAAGLGEIGRLYAEELRISCGN</sequence>
<dbReference type="Pfam" id="PF06226">
    <property type="entry name" value="DUF1007"/>
    <property type="match status" value="1"/>
</dbReference>
<evidence type="ECO:0000313" key="2">
    <source>
        <dbReference type="EMBL" id="GGD26495.1"/>
    </source>
</evidence>
<dbReference type="InterPro" id="IPR010412">
    <property type="entry name" value="DUF1007"/>
</dbReference>
<dbReference type="PROSITE" id="PS00018">
    <property type="entry name" value="EF_HAND_1"/>
    <property type="match status" value="1"/>
</dbReference>